<reference evidence="1 2" key="1">
    <citation type="submission" date="2018-07" db="EMBL/GenBank/DDBJ databases">
        <title>Motiliproteus coralliicola sp. nov., a bacterium isolated from Coral.</title>
        <authorList>
            <person name="Wang G."/>
        </authorList>
    </citation>
    <scope>NUCLEOTIDE SEQUENCE [LARGE SCALE GENOMIC DNA]</scope>
    <source>
        <strain evidence="1 2">C34</strain>
    </source>
</reference>
<proteinExistence type="predicted"/>
<sequence length="163" mass="18289">MLFAMVSYFGAIAVPEQRVNQGMLVDPQQPPFELRLRDGQVFEAQGRWQLLLFVTACDGACRQWQHQLTQLHTLLGRDRDRVGYQLVMPSAAAQLSASDTAPASEINTEHTAIPLFSPQATPEIQGLWLVDPLGNRVLRYRLDQPAKAVLKDLKRLLKVSRIG</sequence>
<dbReference type="EMBL" id="QQOH01000001">
    <property type="protein sequence ID" value="RDE24522.1"/>
    <property type="molecule type" value="Genomic_DNA"/>
</dbReference>
<organism evidence="1 2">
    <name type="scientific">Motiliproteus coralliicola</name>
    <dbReference type="NCBI Taxonomy" id="2283196"/>
    <lineage>
        <taxon>Bacteria</taxon>
        <taxon>Pseudomonadati</taxon>
        <taxon>Pseudomonadota</taxon>
        <taxon>Gammaproteobacteria</taxon>
        <taxon>Oceanospirillales</taxon>
        <taxon>Oceanospirillaceae</taxon>
        <taxon>Motiliproteus</taxon>
    </lineage>
</organism>
<evidence type="ECO:0000313" key="1">
    <source>
        <dbReference type="EMBL" id="RDE24522.1"/>
    </source>
</evidence>
<dbReference type="SUPFAM" id="SSF52833">
    <property type="entry name" value="Thioredoxin-like"/>
    <property type="match status" value="1"/>
</dbReference>
<dbReference type="InterPro" id="IPR036249">
    <property type="entry name" value="Thioredoxin-like_sf"/>
</dbReference>
<name>A0A369WS64_9GAMM</name>
<evidence type="ECO:0008006" key="3">
    <source>
        <dbReference type="Google" id="ProtNLM"/>
    </source>
</evidence>
<dbReference type="Proteomes" id="UP000253769">
    <property type="component" value="Unassembled WGS sequence"/>
</dbReference>
<dbReference type="AlphaFoldDB" id="A0A369WS64"/>
<protein>
    <recommendedName>
        <fullName evidence="3">Thioredoxin domain-containing protein</fullName>
    </recommendedName>
</protein>
<evidence type="ECO:0000313" key="2">
    <source>
        <dbReference type="Proteomes" id="UP000253769"/>
    </source>
</evidence>
<comment type="caution">
    <text evidence="1">The sequence shown here is derived from an EMBL/GenBank/DDBJ whole genome shotgun (WGS) entry which is preliminary data.</text>
</comment>
<keyword evidence="2" id="KW-1185">Reference proteome</keyword>
<gene>
    <name evidence="1" type="ORF">DV711_02740</name>
</gene>
<accession>A0A369WS64</accession>